<protein>
    <submittedName>
        <fullName evidence="3">Uncharacterized protein</fullName>
    </submittedName>
</protein>
<evidence type="ECO:0000313" key="4">
    <source>
        <dbReference type="Proteomes" id="UP001314169"/>
    </source>
</evidence>
<evidence type="ECO:0000256" key="1">
    <source>
        <dbReference type="SAM" id="MobiDB-lite"/>
    </source>
</evidence>
<dbReference type="Proteomes" id="UP001314169">
    <property type="component" value="Chromosome 5"/>
</dbReference>
<feature type="region of interest" description="Disordered" evidence="1">
    <location>
        <begin position="99"/>
        <end position="123"/>
    </location>
</feature>
<keyword evidence="2" id="KW-0472">Membrane</keyword>
<evidence type="ECO:0000256" key="2">
    <source>
        <dbReference type="SAM" id="Phobius"/>
    </source>
</evidence>
<accession>A0ABP0A7D8</accession>
<gene>
    <name evidence="3" type="ORF">MPIPNATIZW_LOCUS13935</name>
</gene>
<keyword evidence="4" id="KW-1185">Reference proteome</keyword>
<proteinExistence type="predicted"/>
<feature type="transmembrane region" description="Helical" evidence="2">
    <location>
        <begin position="40"/>
        <end position="59"/>
    </location>
</feature>
<dbReference type="EMBL" id="OY882862">
    <property type="protein sequence ID" value="CAK6445629.1"/>
    <property type="molecule type" value="Genomic_DNA"/>
</dbReference>
<evidence type="ECO:0000313" key="3">
    <source>
        <dbReference type="EMBL" id="CAK6445629.1"/>
    </source>
</evidence>
<name>A0ABP0A7D8_PIPNA</name>
<sequence>MATWGLLGGLPKRADFGMAHWSPAGQGPHPCQAGPGPALYIHWFLIFFFCLFFLFFFSFNLKRQGRGQGGGLGREQQQEHLSLSPSLAGWRLIQVGAQGPPSCQAHHSCPRAPRNSLHHKSPA</sequence>
<reference evidence="3" key="1">
    <citation type="submission" date="2023-12" db="EMBL/GenBank/DDBJ databases">
        <authorList>
            <person name="Brown T."/>
        </authorList>
    </citation>
    <scope>NUCLEOTIDE SEQUENCE</scope>
</reference>
<keyword evidence="2" id="KW-1133">Transmembrane helix</keyword>
<organism evidence="3 4">
    <name type="scientific">Pipistrellus nathusii</name>
    <name type="common">Nathusius' pipistrelle</name>
    <dbReference type="NCBI Taxonomy" id="59473"/>
    <lineage>
        <taxon>Eukaryota</taxon>
        <taxon>Metazoa</taxon>
        <taxon>Chordata</taxon>
        <taxon>Craniata</taxon>
        <taxon>Vertebrata</taxon>
        <taxon>Euteleostomi</taxon>
        <taxon>Mammalia</taxon>
        <taxon>Eutheria</taxon>
        <taxon>Laurasiatheria</taxon>
        <taxon>Chiroptera</taxon>
        <taxon>Yangochiroptera</taxon>
        <taxon>Vespertilionidae</taxon>
        <taxon>Pipistrellus</taxon>
    </lineage>
</organism>
<keyword evidence="2" id="KW-0812">Transmembrane</keyword>